<evidence type="ECO:0000256" key="4">
    <source>
        <dbReference type="ARBA" id="ARBA00022692"/>
    </source>
</evidence>
<keyword evidence="5 7" id="KW-1133">Transmembrane helix</keyword>
<gene>
    <name evidence="8" type="ORF">VB774_00060</name>
</gene>
<dbReference type="Pfam" id="PF03092">
    <property type="entry name" value="BT1"/>
    <property type="match status" value="1"/>
</dbReference>
<evidence type="ECO:0000313" key="9">
    <source>
        <dbReference type="Proteomes" id="UP001301388"/>
    </source>
</evidence>
<comment type="similarity">
    <text evidence="2">Belongs to the major facilitator superfamily. Folate-biopterin transporter (TC 2.A.71) family.</text>
</comment>
<feature type="transmembrane region" description="Helical" evidence="7">
    <location>
        <begin position="278"/>
        <end position="298"/>
    </location>
</feature>
<dbReference type="PANTHER" id="PTHR31585">
    <property type="entry name" value="FOLATE-BIOPTERIN TRANSPORTER 1, CHLOROPLASTIC"/>
    <property type="match status" value="1"/>
</dbReference>
<evidence type="ECO:0000256" key="7">
    <source>
        <dbReference type="SAM" id="Phobius"/>
    </source>
</evidence>
<sequence length="395" mass="42849">MPRVAVLTILFYFIQTYISNPGISSLTLSIYLKETIGLSASESANFVAIAFLPWMIKPIFGTIADSFLLFGYKFKGYFVICYGLASGFFLYLATLKSYSLPVLIVGALLISTCIAFSDVLADKFMIEVGKPSGKTGQLQSLQWMGLGLGGVITCYLGGQIAQYQNLSFAFLVSAILPLAGIVAVLIWMPETQVKSGKTSMRQSLHSLCEALKSPSFLAIAGFVFLLGTMPIPPMLYYQRDVLKFSEDFFGVLGAFGFLGVGLGAIAFGIWFRQFHQDMLLKLAVVASVLSALAIAFIFDKNSAILVQVFSNCGTIIAFLSLSEVFVRSCPEMIGGTFYACFVSVVNLAAMFGAIIGGWLYDYGFAFPLLAIGASVYGVLSWFLIPCVSRIFTGDH</sequence>
<keyword evidence="6 7" id="KW-0472">Membrane</keyword>
<accession>A0ABU5TD50</accession>
<feature type="transmembrane region" description="Helical" evidence="7">
    <location>
        <begin position="364"/>
        <end position="384"/>
    </location>
</feature>
<organism evidence="8 9">
    <name type="scientific">Pseudanabaena galeata UHCC 0370</name>
    <dbReference type="NCBI Taxonomy" id="3110310"/>
    <lineage>
        <taxon>Bacteria</taxon>
        <taxon>Bacillati</taxon>
        <taxon>Cyanobacteriota</taxon>
        <taxon>Cyanophyceae</taxon>
        <taxon>Pseudanabaenales</taxon>
        <taxon>Pseudanabaenaceae</taxon>
        <taxon>Pseudanabaena</taxon>
    </lineage>
</organism>
<evidence type="ECO:0000256" key="5">
    <source>
        <dbReference type="ARBA" id="ARBA00022989"/>
    </source>
</evidence>
<name>A0ABU5TD50_9CYAN</name>
<feature type="transmembrane region" description="Helical" evidence="7">
    <location>
        <begin position="210"/>
        <end position="228"/>
    </location>
</feature>
<feature type="transmembrane region" description="Helical" evidence="7">
    <location>
        <begin position="141"/>
        <end position="161"/>
    </location>
</feature>
<evidence type="ECO:0000256" key="6">
    <source>
        <dbReference type="ARBA" id="ARBA00023136"/>
    </source>
</evidence>
<feature type="transmembrane region" description="Helical" evidence="7">
    <location>
        <begin position="337"/>
        <end position="358"/>
    </location>
</feature>
<reference evidence="8 9" key="1">
    <citation type="submission" date="2023-12" db="EMBL/GenBank/DDBJ databases">
        <title>Baltic Sea Cyanobacteria.</title>
        <authorList>
            <person name="Delbaje E."/>
            <person name="Fewer D.P."/>
            <person name="Shishido T.K."/>
        </authorList>
    </citation>
    <scope>NUCLEOTIDE SEQUENCE [LARGE SCALE GENOMIC DNA]</scope>
    <source>
        <strain evidence="8 9">UHCC 0370</strain>
    </source>
</reference>
<evidence type="ECO:0000256" key="3">
    <source>
        <dbReference type="ARBA" id="ARBA00022448"/>
    </source>
</evidence>
<dbReference type="Proteomes" id="UP001301388">
    <property type="component" value="Unassembled WGS sequence"/>
</dbReference>
<evidence type="ECO:0000256" key="1">
    <source>
        <dbReference type="ARBA" id="ARBA00004141"/>
    </source>
</evidence>
<evidence type="ECO:0000256" key="2">
    <source>
        <dbReference type="ARBA" id="ARBA00007015"/>
    </source>
</evidence>
<proteinExistence type="inferred from homology"/>
<protein>
    <submittedName>
        <fullName evidence="8">MFS transporter</fullName>
    </submittedName>
</protein>
<dbReference type="Gene3D" id="1.20.1250.20">
    <property type="entry name" value="MFS general substrate transporter like domains"/>
    <property type="match status" value="2"/>
</dbReference>
<evidence type="ECO:0000313" key="8">
    <source>
        <dbReference type="EMBL" id="MEA5476001.1"/>
    </source>
</evidence>
<dbReference type="PANTHER" id="PTHR31585:SF0">
    <property type="entry name" value="FOLATE-BIOPTERIN TRANSPORTER 1, CHLOROPLASTIC"/>
    <property type="match status" value="1"/>
</dbReference>
<keyword evidence="3" id="KW-0813">Transport</keyword>
<feature type="transmembrane region" description="Helical" evidence="7">
    <location>
        <begin position="77"/>
        <end position="94"/>
    </location>
</feature>
<comment type="subcellular location">
    <subcellularLocation>
        <location evidence="1">Membrane</location>
        <topology evidence="1">Multi-pass membrane protein</topology>
    </subcellularLocation>
</comment>
<dbReference type="EMBL" id="JAYGIE010000001">
    <property type="protein sequence ID" value="MEA5476001.1"/>
    <property type="molecule type" value="Genomic_DNA"/>
</dbReference>
<feature type="transmembrane region" description="Helical" evidence="7">
    <location>
        <begin position="248"/>
        <end position="271"/>
    </location>
</feature>
<dbReference type="InterPro" id="IPR036259">
    <property type="entry name" value="MFS_trans_sf"/>
</dbReference>
<keyword evidence="9" id="KW-1185">Reference proteome</keyword>
<comment type="caution">
    <text evidence="8">The sequence shown here is derived from an EMBL/GenBank/DDBJ whole genome shotgun (WGS) entry which is preliminary data.</text>
</comment>
<feature type="transmembrane region" description="Helical" evidence="7">
    <location>
        <begin position="304"/>
        <end position="325"/>
    </location>
</feature>
<feature type="transmembrane region" description="Helical" evidence="7">
    <location>
        <begin position="167"/>
        <end position="189"/>
    </location>
</feature>
<feature type="transmembrane region" description="Helical" evidence="7">
    <location>
        <begin position="45"/>
        <end position="70"/>
    </location>
</feature>
<dbReference type="SUPFAM" id="SSF103473">
    <property type="entry name" value="MFS general substrate transporter"/>
    <property type="match status" value="1"/>
</dbReference>
<dbReference type="InterPro" id="IPR039309">
    <property type="entry name" value="BT1"/>
</dbReference>
<feature type="transmembrane region" description="Helical" evidence="7">
    <location>
        <begin position="100"/>
        <end position="121"/>
    </location>
</feature>
<keyword evidence="4 7" id="KW-0812">Transmembrane</keyword>